<feature type="transmembrane region" description="Helical" evidence="1">
    <location>
        <begin position="20"/>
        <end position="42"/>
    </location>
</feature>
<keyword evidence="3" id="KW-1185">Reference proteome</keyword>
<gene>
    <name evidence="2" type="ORF">B0T20DRAFT_407369</name>
</gene>
<proteinExistence type="predicted"/>
<keyword evidence="1" id="KW-0472">Membrane</keyword>
<name>A0AAE0UD86_SORBR</name>
<accession>A0AAE0UD86</accession>
<protein>
    <submittedName>
        <fullName evidence="2">Uncharacterized protein</fullName>
    </submittedName>
</protein>
<keyword evidence="1" id="KW-1133">Transmembrane helix</keyword>
<evidence type="ECO:0000256" key="1">
    <source>
        <dbReference type="SAM" id="Phobius"/>
    </source>
</evidence>
<dbReference type="Proteomes" id="UP001281003">
    <property type="component" value="Unassembled WGS sequence"/>
</dbReference>
<sequence>MVGREEIREENDAPFPYQPLFLLSFLLFSSLLLSLPLIISFFPPRSKSGSDTIDRKGLFWRRVRGNGQDEDFTRVRFYHLQLPEFQLCGCVTKDALGHHKVGFQLVTGENANERSSMCREIRYACPAICRGVGRFDIKTCRWLSGSMNGCLGYQLGDLARTVM</sequence>
<reference evidence="2" key="2">
    <citation type="submission" date="2023-07" db="EMBL/GenBank/DDBJ databases">
        <authorList>
            <consortium name="Lawrence Berkeley National Laboratory"/>
            <person name="Haridas S."/>
            <person name="Hensen N."/>
            <person name="Bonometti L."/>
            <person name="Westerberg I."/>
            <person name="Brannstrom I.O."/>
            <person name="Guillou S."/>
            <person name="Cros-Aarteil S."/>
            <person name="Calhoun S."/>
            <person name="Kuo A."/>
            <person name="Mondo S."/>
            <person name="Pangilinan J."/>
            <person name="Riley R."/>
            <person name="LaButti K."/>
            <person name="Andreopoulos B."/>
            <person name="Lipzen A."/>
            <person name="Chen C."/>
            <person name="Yanf M."/>
            <person name="Daum C."/>
            <person name="Ng V."/>
            <person name="Clum A."/>
            <person name="Steindorff A."/>
            <person name="Ohm R."/>
            <person name="Martin F."/>
            <person name="Silar P."/>
            <person name="Natvig D."/>
            <person name="Lalanne C."/>
            <person name="Gautier V."/>
            <person name="Ament-velasquez S.L."/>
            <person name="Kruys A."/>
            <person name="Hutchinson M.I."/>
            <person name="Powell A.J."/>
            <person name="Barry K."/>
            <person name="Miller A.N."/>
            <person name="Grigoriev I.V."/>
            <person name="Debuchy R."/>
            <person name="Gladieux P."/>
            <person name="Thoren M.H."/>
            <person name="Johannesson H."/>
        </authorList>
    </citation>
    <scope>NUCLEOTIDE SEQUENCE</scope>
    <source>
        <strain evidence="2">FGSC 1904</strain>
    </source>
</reference>
<dbReference type="EMBL" id="JAUTDP010000004">
    <property type="protein sequence ID" value="KAK3399906.1"/>
    <property type="molecule type" value="Genomic_DNA"/>
</dbReference>
<comment type="caution">
    <text evidence="2">The sequence shown here is derived from an EMBL/GenBank/DDBJ whole genome shotgun (WGS) entry which is preliminary data.</text>
</comment>
<dbReference type="AlphaFoldDB" id="A0AAE0UD86"/>
<evidence type="ECO:0000313" key="2">
    <source>
        <dbReference type="EMBL" id="KAK3399906.1"/>
    </source>
</evidence>
<organism evidence="2 3">
    <name type="scientific">Sordaria brevicollis</name>
    <dbReference type="NCBI Taxonomy" id="83679"/>
    <lineage>
        <taxon>Eukaryota</taxon>
        <taxon>Fungi</taxon>
        <taxon>Dikarya</taxon>
        <taxon>Ascomycota</taxon>
        <taxon>Pezizomycotina</taxon>
        <taxon>Sordariomycetes</taxon>
        <taxon>Sordariomycetidae</taxon>
        <taxon>Sordariales</taxon>
        <taxon>Sordariaceae</taxon>
        <taxon>Sordaria</taxon>
    </lineage>
</organism>
<reference evidence="2" key="1">
    <citation type="journal article" date="2023" name="Mol. Phylogenet. Evol.">
        <title>Genome-scale phylogeny and comparative genomics of the fungal order Sordariales.</title>
        <authorList>
            <person name="Hensen N."/>
            <person name="Bonometti L."/>
            <person name="Westerberg I."/>
            <person name="Brannstrom I.O."/>
            <person name="Guillou S."/>
            <person name="Cros-Aarteil S."/>
            <person name="Calhoun S."/>
            <person name="Haridas S."/>
            <person name="Kuo A."/>
            <person name="Mondo S."/>
            <person name="Pangilinan J."/>
            <person name="Riley R."/>
            <person name="LaButti K."/>
            <person name="Andreopoulos B."/>
            <person name="Lipzen A."/>
            <person name="Chen C."/>
            <person name="Yan M."/>
            <person name="Daum C."/>
            <person name="Ng V."/>
            <person name="Clum A."/>
            <person name="Steindorff A."/>
            <person name="Ohm R.A."/>
            <person name="Martin F."/>
            <person name="Silar P."/>
            <person name="Natvig D.O."/>
            <person name="Lalanne C."/>
            <person name="Gautier V."/>
            <person name="Ament-Velasquez S.L."/>
            <person name="Kruys A."/>
            <person name="Hutchinson M.I."/>
            <person name="Powell A.J."/>
            <person name="Barry K."/>
            <person name="Miller A.N."/>
            <person name="Grigoriev I.V."/>
            <person name="Debuchy R."/>
            <person name="Gladieux P."/>
            <person name="Hiltunen Thoren M."/>
            <person name="Johannesson H."/>
        </authorList>
    </citation>
    <scope>NUCLEOTIDE SEQUENCE</scope>
    <source>
        <strain evidence="2">FGSC 1904</strain>
    </source>
</reference>
<evidence type="ECO:0000313" key="3">
    <source>
        <dbReference type="Proteomes" id="UP001281003"/>
    </source>
</evidence>
<keyword evidence="1" id="KW-0812">Transmembrane</keyword>